<sequence length="271" mass="31319">MDPFEVRMQFLTLLRRLNASQPSIQKVVGYALKYYSRCGEDLWDCVIEECQKGDINHRINILYFLDSLCETCLLAKSQAGSLGPENPNSSLYMDYVARDLAKIVEYVVPEGRQGLPNLMSTKLILERWRSKRVIDPQKVEEVTSVLNARRTAQETTGSSPSLEFSKNDVFRRIEEDRERHKRLRERRWVQPISHNPHPHLQPQLASFLPLTDDGDGEGELTIDIEFDNEWETTSDWNEDDDEAAAEENDLCFPTCFPTEYQHEGETSMDLS</sequence>
<dbReference type="OrthoDB" id="21266at2759"/>
<dbReference type="InterPro" id="IPR006569">
    <property type="entry name" value="CID_dom"/>
</dbReference>
<dbReference type="InterPro" id="IPR008942">
    <property type="entry name" value="ENTH_VHS"/>
</dbReference>
<organism evidence="2 3">
    <name type="scientific">Heliocybe sulcata</name>
    <dbReference type="NCBI Taxonomy" id="5364"/>
    <lineage>
        <taxon>Eukaryota</taxon>
        <taxon>Fungi</taxon>
        <taxon>Dikarya</taxon>
        <taxon>Basidiomycota</taxon>
        <taxon>Agaricomycotina</taxon>
        <taxon>Agaricomycetes</taxon>
        <taxon>Gloeophyllales</taxon>
        <taxon>Gloeophyllaceae</taxon>
        <taxon>Heliocybe</taxon>
    </lineage>
</organism>
<dbReference type="AlphaFoldDB" id="A0A5C3N2Y5"/>
<dbReference type="GO" id="GO:0032786">
    <property type="term" value="P:positive regulation of DNA-templated transcription, elongation"/>
    <property type="evidence" value="ECO:0007669"/>
    <property type="project" value="InterPro"/>
</dbReference>
<dbReference type="GO" id="GO:0045943">
    <property type="term" value="P:positive regulation of transcription by RNA polymerase I"/>
    <property type="evidence" value="ECO:0007669"/>
    <property type="project" value="TreeGrafter"/>
</dbReference>
<gene>
    <name evidence="2" type="ORF">OE88DRAFT_1659858</name>
</gene>
<dbReference type="InterPro" id="IPR024637">
    <property type="entry name" value="Ctk3_C"/>
</dbReference>
<dbReference type="EMBL" id="ML213512">
    <property type="protein sequence ID" value="TFK50786.1"/>
    <property type="molecule type" value="Genomic_DNA"/>
</dbReference>
<name>A0A5C3N2Y5_9AGAM</name>
<dbReference type="GO" id="GO:0070692">
    <property type="term" value="C:CTDK-1 complex"/>
    <property type="evidence" value="ECO:0007669"/>
    <property type="project" value="InterPro"/>
</dbReference>
<reference evidence="2 3" key="1">
    <citation type="journal article" date="2019" name="Nat. Ecol. Evol.">
        <title>Megaphylogeny resolves global patterns of mushroom evolution.</title>
        <authorList>
            <person name="Varga T."/>
            <person name="Krizsan K."/>
            <person name="Foldi C."/>
            <person name="Dima B."/>
            <person name="Sanchez-Garcia M."/>
            <person name="Sanchez-Ramirez S."/>
            <person name="Szollosi G.J."/>
            <person name="Szarkandi J.G."/>
            <person name="Papp V."/>
            <person name="Albert L."/>
            <person name="Andreopoulos W."/>
            <person name="Angelini C."/>
            <person name="Antonin V."/>
            <person name="Barry K.W."/>
            <person name="Bougher N.L."/>
            <person name="Buchanan P."/>
            <person name="Buyck B."/>
            <person name="Bense V."/>
            <person name="Catcheside P."/>
            <person name="Chovatia M."/>
            <person name="Cooper J."/>
            <person name="Damon W."/>
            <person name="Desjardin D."/>
            <person name="Finy P."/>
            <person name="Geml J."/>
            <person name="Haridas S."/>
            <person name="Hughes K."/>
            <person name="Justo A."/>
            <person name="Karasinski D."/>
            <person name="Kautmanova I."/>
            <person name="Kiss B."/>
            <person name="Kocsube S."/>
            <person name="Kotiranta H."/>
            <person name="LaButti K.M."/>
            <person name="Lechner B.E."/>
            <person name="Liimatainen K."/>
            <person name="Lipzen A."/>
            <person name="Lukacs Z."/>
            <person name="Mihaltcheva S."/>
            <person name="Morgado L.N."/>
            <person name="Niskanen T."/>
            <person name="Noordeloos M.E."/>
            <person name="Ohm R.A."/>
            <person name="Ortiz-Santana B."/>
            <person name="Ovrebo C."/>
            <person name="Racz N."/>
            <person name="Riley R."/>
            <person name="Savchenko A."/>
            <person name="Shiryaev A."/>
            <person name="Soop K."/>
            <person name="Spirin V."/>
            <person name="Szebenyi C."/>
            <person name="Tomsovsky M."/>
            <person name="Tulloss R.E."/>
            <person name="Uehling J."/>
            <person name="Grigoriev I.V."/>
            <person name="Vagvolgyi C."/>
            <person name="Papp T."/>
            <person name="Martin F.M."/>
            <person name="Miettinen O."/>
            <person name="Hibbett D.S."/>
            <person name="Nagy L.G."/>
        </authorList>
    </citation>
    <scope>NUCLEOTIDE SEQUENCE [LARGE SCALE GENOMIC DNA]</scope>
    <source>
        <strain evidence="2 3">OMC1185</strain>
    </source>
</reference>
<evidence type="ECO:0000259" key="1">
    <source>
        <dbReference type="PROSITE" id="PS51391"/>
    </source>
</evidence>
<accession>A0A5C3N2Y5</accession>
<dbReference type="PROSITE" id="PS51391">
    <property type="entry name" value="CID"/>
    <property type="match status" value="1"/>
</dbReference>
<dbReference type="Pfam" id="PF12243">
    <property type="entry name" value="CTK3"/>
    <property type="match status" value="1"/>
</dbReference>
<evidence type="ECO:0000313" key="3">
    <source>
        <dbReference type="Proteomes" id="UP000305948"/>
    </source>
</evidence>
<keyword evidence="3" id="KW-1185">Reference proteome</keyword>
<dbReference type="InterPro" id="IPR042326">
    <property type="entry name" value="Ctk3"/>
</dbReference>
<dbReference type="InterPro" id="IPR024638">
    <property type="entry name" value="Ctk3_N"/>
</dbReference>
<dbReference type="Proteomes" id="UP000305948">
    <property type="component" value="Unassembled WGS sequence"/>
</dbReference>
<evidence type="ECO:0000313" key="2">
    <source>
        <dbReference type="EMBL" id="TFK50786.1"/>
    </source>
</evidence>
<dbReference type="Pfam" id="PF12350">
    <property type="entry name" value="CTK3_C"/>
    <property type="match status" value="1"/>
</dbReference>
<dbReference type="PANTHER" id="PTHR28291">
    <property type="entry name" value="CTD KINASE SUBUNIT GAMMA"/>
    <property type="match status" value="1"/>
</dbReference>
<dbReference type="STRING" id="5364.A0A5C3N2Y5"/>
<dbReference type="Gene3D" id="1.25.40.90">
    <property type="match status" value="1"/>
</dbReference>
<dbReference type="PANTHER" id="PTHR28291:SF1">
    <property type="entry name" value="CTD KINASE SUBUNIT GAMMA"/>
    <property type="match status" value="1"/>
</dbReference>
<feature type="domain" description="CID" evidence="1">
    <location>
        <begin position="2"/>
        <end position="150"/>
    </location>
</feature>
<protein>
    <recommendedName>
        <fullName evidence="1">CID domain-containing protein</fullName>
    </recommendedName>
</protein>
<proteinExistence type="predicted"/>